<dbReference type="GO" id="GO:0005886">
    <property type="term" value="C:plasma membrane"/>
    <property type="evidence" value="ECO:0007669"/>
    <property type="project" value="UniProtKB-SubCell"/>
</dbReference>
<feature type="transmembrane region" description="Helical" evidence="2">
    <location>
        <begin position="239"/>
        <end position="262"/>
    </location>
</feature>
<keyword evidence="4" id="KW-1185">Reference proteome</keyword>
<dbReference type="GO" id="GO:0006824">
    <property type="term" value="P:cobalt ion transport"/>
    <property type="evidence" value="ECO:0007669"/>
    <property type="project" value="UniProtKB-KW"/>
</dbReference>
<feature type="compositionally biased region" description="Basic and acidic residues" evidence="1">
    <location>
        <begin position="377"/>
        <end position="400"/>
    </location>
</feature>
<feature type="transmembrane region" description="Helical" evidence="2">
    <location>
        <begin position="523"/>
        <end position="544"/>
    </location>
</feature>
<feature type="compositionally biased region" description="Basic residues" evidence="1">
    <location>
        <begin position="424"/>
        <end position="438"/>
    </location>
</feature>
<evidence type="ECO:0000313" key="4">
    <source>
        <dbReference type="Proteomes" id="UP000617734"/>
    </source>
</evidence>
<dbReference type="GO" id="GO:0015099">
    <property type="term" value="F:nickel cation transmembrane transporter activity"/>
    <property type="evidence" value="ECO:0007669"/>
    <property type="project" value="TreeGrafter"/>
</dbReference>
<evidence type="ECO:0000313" key="3">
    <source>
        <dbReference type="EMBL" id="GHE25826.1"/>
    </source>
</evidence>
<proteinExistence type="predicted"/>
<feature type="compositionally biased region" description="Polar residues" evidence="1">
    <location>
        <begin position="208"/>
        <end position="217"/>
    </location>
</feature>
<reference evidence="3" key="1">
    <citation type="journal article" date="2014" name="Int. J. Syst. Evol. Microbiol.">
        <title>Complete genome sequence of Corynebacterium casei LMG S-19264T (=DSM 44701T), isolated from a smear-ripened cheese.</title>
        <authorList>
            <consortium name="US DOE Joint Genome Institute (JGI-PGF)"/>
            <person name="Walter F."/>
            <person name="Albersmeier A."/>
            <person name="Kalinowski J."/>
            <person name="Ruckert C."/>
        </authorList>
    </citation>
    <scope>NUCLEOTIDE SEQUENCE</scope>
    <source>
        <strain evidence="3">JCM 4646</strain>
    </source>
</reference>
<evidence type="ECO:0000256" key="1">
    <source>
        <dbReference type="SAM" id="MobiDB-lite"/>
    </source>
</evidence>
<dbReference type="Proteomes" id="UP000617734">
    <property type="component" value="Unassembled WGS sequence"/>
</dbReference>
<protein>
    <recommendedName>
        <fullName evidence="5">High frequency lysogenization protein HflD</fullName>
    </recommendedName>
</protein>
<feature type="transmembrane region" description="Helical" evidence="2">
    <location>
        <begin position="448"/>
        <end position="471"/>
    </location>
</feature>
<dbReference type="GO" id="GO:0046583">
    <property type="term" value="F:monoatomic cation efflux transmembrane transporter activity"/>
    <property type="evidence" value="ECO:0007669"/>
    <property type="project" value="TreeGrafter"/>
</dbReference>
<dbReference type="PANTHER" id="PTHR40659:SF1">
    <property type="entry name" value="NICKEL_COBALT EFFLUX SYSTEM RCNA"/>
    <property type="match status" value="1"/>
</dbReference>
<feature type="transmembrane region" description="Helical" evidence="2">
    <location>
        <begin position="316"/>
        <end position="336"/>
    </location>
</feature>
<reference evidence="3" key="2">
    <citation type="submission" date="2020-09" db="EMBL/GenBank/DDBJ databases">
        <authorList>
            <person name="Sun Q."/>
            <person name="Ohkuma M."/>
        </authorList>
    </citation>
    <scope>NUCLEOTIDE SEQUENCE</scope>
    <source>
        <strain evidence="3">JCM 4646</strain>
    </source>
</reference>
<keyword evidence="2" id="KW-1133">Transmembrane helix</keyword>
<dbReference type="AlphaFoldDB" id="A0A918YVC6"/>
<keyword evidence="2" id="KW-0812">Transmembrane</keyword>
<dbReference type="GO" id="GO:0010045">
    <property type="term" value="P:response to nickel cation"/>
    <property type="evidence" value="ECO:0007669"/>
    <property type="project" value="TreeGrafter"/>
</dbReference>
<keyword evidence="2" id="KW-0472">Membrane</keyword>
<feature type="region of interest" description="Disordered" evidence="1">
    <location>
        <begin position="189"/>
        <end position="217"/>
    </location>
</feature>
<dbReference type="GO" id="GO:0032025">
    <property type="term" value="P:response to cobalt ion"/>
    <property type="evidence" value="ECO:0007669"/>
    <property type="project" value="TreeGrafter"/>
</dbReference>
<evidence type="ECO:0000256" key="2">
    <source>
        <dbReference type="SAM" id="Phobius"/>
    </source>
</evidence>
<sequence>MASGALLLLGGTAPVAGAHPLGNFSLNHYLGFTVRPEGLEVLAVTDAAEIPTLQEQPKVDRNGDGTVEAAERDAWASDQCAQTTQRLKVTTDRTAGPLVWHTGSAQFRYEDGSAGLRTSRLECLLRADLHLPADGITLHVASGIDPGRVGWNEITARGDATTLDRSDVPAESVSKELRDYPRDLLDSPSGVTSAQFRARPGGSAAPAQGTTVTAESSGPTAWLSSLDARLTELGAAQRLTLPLGLLAVLLSIVLGAGHALLPGHGKTVMAAYLAGRRGSTRDAVTVGATVTVTHTAGVLVIGLCLTAFSSLAGDQLLGWLGVLSGGLVVAVGAGLLREAVRASRNGRSHEHLQHTHPDNEQLRELAHAGPAPTAPLGHDDARDDHPHPHDHGHEPHSHDRGHAHHDHLHPHGHPHDNGNEHGHDHRHGLFGGSHHHHHDPAAPGRRGLIGLGIAGGLVPSPSALVVLLGAVALGRTLFGATLVVAYGLGMAATLTTVGLLLVRLGTRLSAAADGPIVGRLRRIAPYSSLLTALLILTVGLGLVVRSLPATL</sequence>
<evidence type="ECO:0008006" key="5">
    <source>
        <dbReference type="Google" id="ProtNLM"/>
    </source>
</evidence>
<dbReference type="InterPro" id="IPR051224">
    <property type="entry name" value="NiCoT_RcnA"/>
</dbReference>
<dbReference type="PANTHER" id="PTHR40659">
    <property type="entry name" value="NICKEL/COBALT EFFLUX SYSTEM RCNA"/>
    <property type="match status" value="1"/>
</dbReference>
<feature type="region of interest" description="Disordered" evidence="1">
    <location>
        <begin position="369"/>
        <end position="443"/>
    </location>
</feature>
<organism evidence="3 4">
    <name type="scientific">Kitasatospora indigofera</name>
    <dbReference type="NCBI Taxonomy" id="67307"/>
    <lineage>
        <taxon>Bacteria</taxon>
        <taxon>Bacillati</taxon>
        <taxon>Actinomycetota</taxon>
        <taxon>Actinomycetes</taxon>
        <taxon>Kitasatosporales</taxon>
        <taxon>Streptomycetaceae</taxon>
        <taxon>Kitasatospora</taxon>
    </lineage>
</organism>
<accession>A0A918YVC6</accession>
<comment type="caution">
    <text evidence="3">The sequence shown here is derived from an EMBL/GenBank/DDBJ whole genome shotgun (WGS) entry which is preliminary data.</text>
</comment>
<name>A0A918YVC6_9ACTN</name>
<feature type="transmembrane region" description="Helical" evidence="2">
    <location>
        <begin position="477"/>
        <end position="502"/>
    </location>
</feature>
<gene>
    <name evidence="3" type="ORF">GCM10018781_77750</name>
</gene>
<feature type="transmembrane region" description="Helical" evidence="2">
    <location>
        <begin position="283"/>
        <end position="310"/>
    </location>
</feature>
<dbReference type="EMBL" id="BNBO01000087">
    <property type="protein sequence ID" value="GHE25826.1"/>
    <property type="molecule type" value="Genomic_DNA"/>
</dbReference>
<feature type="compositionally biased region" description="Basic and acidic residues" evidence="1">
    <location>
        <begin position="413"/>
        <end position="423"/>
    </location>
</feature>
<feature type="compositionally biased region" description="Basic residues" evidence="1">
    <location>
        <begin position="401"/>
        <end position="412"/>
    </location>
</feature>